<protein>
    <submittedName>
        <fullName evidence="1">Uncharacterized protein</fullName>
    </submittedName>
</protein>
<keyword evidence="2" id="KW-1185">Reference proteome</keyword>
<gene>
    <name evidence="1" type="ORF">AFUS01_LOCUS255</name>
</gene>
<feature type="non-terminal residue" evidence="1">
    <location>
        <position position="1"/>
    </location>
</feature>
<accession>A0A8J2NKW7</accession>
<dbReference type="AlphaFoldDB" id="A0A8J2NKW7"/>
<comment type="caution">
    <text evidence="1">The sequence shown here is derived from an EMBL/GenBank/DDBJ whole genome shotgun (WGS) entry which is preliminary data.</text>
</comment>
<name>A0A8J2NKW7_9HEXA</name>
<sequence>SSNGTDISSSKVTHNQPHNYIYTQQEAFRRDHMRCHWDHGHTHRVKSKSENSLLVYPAKLSSVYLSSTCVDLVVVTCEP</sequence>
<evidence type="ECO:0000313" key="2">
    <source>
        <dbReference type="Proteomes" id="UP000708208"/>
    </source>
</evidence>
<dbReference type="Proteomes" id="UP000708208">
    <property type="component" value="Unassembled WGS sequence"/>
</dbReference>
<proteinExistence type="predicted"/>
<reference evidence="1" key="1">
    <citation type="submission" date="2021-06" db="EMBL/GenBank/DDBJ databases">
        <authorList>
            <person name="Hodson N. C."/>
            <person name="Mongue J. A."/>
            <person name="Jaron S. K."/>
        </authorList>
    </citation>
    <scope>NUCLEOTIDE SEQUENCE</scope>
</reference>
<dbReference type="EMBL" id="CAJVCH010001093">
    <property type="protein sequence ID" value="CAG7636326.1"/>
    <property type="molecule type" value="Genomic_DNA"/>
</dbReference>
<organism evidence="1 2">
    <name type="scientific">Allacma fusca</name>
    <dbReference type="NCBI Taxonomy" id="39272"/>
    <lineage>
        <taxon>Eukaryota</taxon>
        <taxon>Metazoa</taxon>
        <taxon>Ecdysozoa</taxon>
        <taxon>Arthropoda</taxon>
        <taxon>Hexapoda</taxon>
        <taxon>Collembola</taxon>
        <taxon>Symphypleona</taxon>
        <taxon>Sminthuridae</taxon>
        <taxon>Allacma</taxon>
    </lineage>
</organism>
<evidence type="ECO:0000313" key="1">
    <source>
        <dbReference type="EMBL" id="CAG7636326.1"/>
    </source>
</evidence>